<name>A0A2T0K0L1_9ACTN</name>
<proteinExistence type="predicted"/>
<protein>
    <recommendedName>
        <fullName evidence="4">DUF3040 family protein</fullName>
    </recommendedName>
</protein>
<dbReference type="EMBL" id="PVMZ01000020">
    <property type="protein sequence ID" value="PRX16296.1"/>
    <property type="molecule type" value="Genomic_DNA"/>
</dbReference>
<feature type="transmembrane region" description="Helical" evidence="1">
    <location>
        <begin position="35"/>
        <end position="51"/>
    </location>
</feature>
<keyword evidence="3" id="KW-1185">Reference proteome</keyword>
<reference evidence="2 3" key="1">
    <citation type="submission" date="2018-03" db="EMBL/GenBank/DDBJ databases">
        <title>Genomic Encyclopedia of Archaeal and Bacterial Type Strains, Phase II (KMG-II): from individual species to whole genera.</title>
        <authorList>
            <person name="Goeker M."/>
        </authorList>
    </citation>
    <scope>NUCLEOTIDE SEQUENCE [LARGE SCALE GENOMIC DNA]</scope>
    <source>
        <strain evidence="2 3">DSM 43146</strain>
    </source>
</reference>
<evidence type="ECO:0000256" key="1">
    <source>
        <dbReference type="SAM" id="Phobius"/>
    </source>
</evidence>
<organism evidence="2 3">
    <name type="scientific">Actinoplanes italicus</name>
    <dbReference type="NCBI Taxonomy" id="113567"/>
    <lineage>
        <taxon>Bacteria</taxon>
        <taxon>Bacillati</taxon>
        <taxon>Actinomycetota</taxon>
        <taxon>Actinomycetes</taxon>
        <taxon>Micromonosporales</taxon>
        <taxon>Micromonosporaceae</taxon>
        <taxon>Actinoplanes</taxon>
    </lineage>
</organism>
<accession>A0A2T0K0L1</accession>
<dbReference type="OrthoDB" id="3397246at2"/>
<comment type="caution">
    <text evidence="2">The sequence shown here is derived from an EMBL/GenBank/DDBJ whole genome shotgun (WGS) entry which is preliminary data.</text>
</comment>
<sequence>MNDNDSRTIAELEHRIHLSDPEFAARMTAGAHAEVRFPAVAVLCAVLFVLVPPVMLLFGWLGLIVTLDLFLAAVALVLIRRRLYG</sequence>
<dbReference type="InterPro" id="IPR021401">
    <property type="entry name" value="DUF3040"/>
</dbReference>
<gene>
    <name evidence="2" type="ORF">CLV67_120111</name>
</gene>
<dbReference type="Pfam" id="PF11239">
    <property type="entry name" value="DUF3040"/>
    <property type="match status" value="1"/>
</dbReference>
<keyword evidence="1" id="KW-0812">Transmembrane</keyword>
<evidence type="ECO:0000313" key="2">
    <source>
        <dbReference type="EMBL" id="PRX16296.1"/>
    </source>
</evidence>
<evidence type="ECO:0000313" key="3">
    <source>
        <dbReference type="Proteomes" id="UP000239415"/>
    </source>
</evidence>
<evidence type="ECO:0008006" key="4">
    <source>
        <dbReference type="Google" id="ProtNLM"/>
    </source>
</evidence>
<dbReference type="AlphaFoldDB" id="A0A2T0K0L1"/>
<dbReference type="RefSeq" id="WP_106327302.1">
    <property type="nucleotide sequence ID" value="NZ_BOMO01000135.1"/>
</dbReference>
<keyword evidence="1" id="KW-1133">Transmembrane helix</keyword>
<feature type="transmembrane region" description="Helical" evidence="1">
    <location>
        <begin position="57"/>
        <end position="79"/>
    </location>
</feature>
<dbReference type="Proteomes" id="UP000239415">
    <property type="component" value="Unassembled WGS sequence"/>
</dbReference>
<keyword evidence="1" id="KW-0472">Membrane</keyword>